<proteinExistence type="predicted"/>
<dbReference type="OrthoDB" id="438545at2759"/>
<dbReference type="AlphaFoldDB" id="A0A438EH14"/>
<evidence type="ECO:0000313" key="2">
    <source>
        <dbReference type="Proteomes" id="UP000288805"/>
    </source>
</evidence>
<organism evidence="1 2">
    <name type="scientific">Vitis vinifera</name>
    <name type="common">Grape</name>
    <dbReference type="NCBI Taxonomy" id="29760"/>
    <lineage>
        <taxon>Eukaryota</taxon>
        <taxon>Viridiplantae</taxon>
        <taxon>Streptophyta</taxon>
        <taxon>Embryophyta</taxon>
        <taxon>Tracheophyta</taxon>
        <taxon>Spermatophyta</taxon>
        <taxon>Magnoliopsida</taxon>
        <taxon>eudicotyledons</taxon>
        <taxon>Gunneridae</taxon>
        <taxon>Pentapetalae</taxon>
        <taxon>rosids</taxon>
        <taxon>Vitales</taxon>
        <taxon>Vitaceae</taxon>
        <taxon>Viteae</taxon>
        <taxon>Vitis</taxon>
    </lineage>
</organism>
<sequence>MGQSWDSESDRERFRWAASSSMFCLQLSLHLILFTLEANMLLPRPLPPAKPNPSTTTRHLQLPTLTIPHNRTNKLIGVNPISTPKSSHRLTLITGCTRDHNDIQFLLLMVIMPPLPTSLHQSTDKPKGRTSGVLLV</sequence>
<evidence type="ECO:0000313" key="1">
    <source>
        <dbReference type="EMBL" id="RVW46999.1"/>
    </source>
</evidence>
<dbReference type="Proteomes" id="UP000288805">
    <property type="component" value="Unassembled WGS sequence"/>
</dbReference>
<accession>A0A438EH14</accession>
<comment type="caution">
    <text evidence="1">The sequence shown here is derived from an EMBL/GenBank/DDBJ whole genome shotgun (WGS) entry which is preliminary data.</text>
</comment>
<protein>
    <submittedName>
        <fullName evidence="1">Uncharacterized protein</fullName>
    </submittedName>
</protein>
<gene>
    <name evidence="1" type="ORF">CK203_074429</name>
</gene>
<name>A0A438EH14_VITVI</name>
<reference evidence="1 2" key="1">
    <citation type="journal article" date="2018" name="PLoS Genet.">
        <title>Population sequencing reveals clonal diversity and ancestral inbreeding in the grapevine cultivar Chardonnay.</title>
        <authorList>
            <person name="Roach M.J."/>
            <person name="Johnson D.L."/>
            <person name="Bohlmann J."/>
            <person name="van Vuuren H.J."/>
            <person name="Jones S.J."/>
            <person name="Pretorius I.S."/>
            <person name="Schmidt S.A."/>
            <person name="Borneman A.R."/>
        </authorList>
    </citation>
    <scope>NUCLEOTIDE SEQUENCE [LARGE SCALE GENOMIC DNA]</scope>
    <source>
        <strain evidence="2">cv. Chardonnay</strain>
        <tissue evidence="1">Leaf</tissue>
    </source>
</reference>
<dbReference type="EMBL" id="QGNW01001296">
    <property type="protein sequence ID" value="RVW46999.1"/>
    <property type="molecule type" value="Genomic_DNA"/>
</dbReference>